<proteinExistence type="predicted"/>
<dbReference type="RefSeq" id="WP_020448905.1">
    <property type="nucleotide sequence ID" value="NZ_CAYAYJ010000011.1"/>
</dbReference>
<evidence type="ECO:0000256" key="1">
    <source>
        <dbReference type="SAM" id="MobiDB-lite"/>
    </source>
</evidence>
<comment type="caution">
    <text evidence="2">The sequence shown here is derived from an EMBL/GenBank/DDBJ whole genome shotgun (WGS) entry which is preliminary data.</text>
</comment>
<evidence type="ECO:0000313" key="3">
    <source>
        <dbReference type="Proteomes" id="UP000752814"/>
    </source>
</evidence>
<accession>A0A8J8PET8</accession>
<dbReference type="Proteomes" id="UP000752814">
    <property type="component" value="Unassembled WGS sequence"/>
</dbReference>
<feature type="region of interest" description="Disordered" evidence="1">
    <location>
        <begin position="1"/>
        <end position="21"/>
    </location>
</feature>
<organism evidence="2 3">
    <name type="scientific">Candidatus Methanomassiliicoccus intestinalis</name>
    <dbReference type="NCBI Taxonomy" id="1406512"/>
    <lineage>
        <taxon>Archaea</taxon>
        <taxon>Methanobacteriati</taxon>
        <taxon>Thermoplasmatota</taxon>
        <taxon>Thermoplasmata</taxon>
        <taxon>Methanomassiliicoccales</taxon>
        <taxon>Methanomassiliicoccaceae</taxon>
        <taxon>Methanomassiliicoccus</taxon>
    </lineage>
</organism>
<dbReference type="AlphaFoldDB" id="A0A8J8PET8"/>
<evidence type="ECO:0000313" key="2">
    <source>
        <dbReference type="EMBL" id="TQS84550.1"/>
    </source>
</evidence>
<dbReference type="GeneID" id="41323434"/>
<sequence>MSLGINQTKSSVSDSAGLSEEEQRIEYWKRIRKKIPEEYDDHLWAVDLLLEILQDELESKKR</sequence>
<name>A0A8J8PET8_9ARCH</name>
<reference evidence="2" key="1">
    <citation type="submission" date="2016-03" db="EMBL/GenBank/DDBJ databases">
        <authorList>
            <person name="Borrel G."/>
            <person name="Mccann A."/>
            <person name="O'Toole P.W."/>
        </authorList>
    </citation>
    <scope>NUCLEOTIDE SEQUENCE</scope>
    <source>
        <strain evidence="2">183</strain>
    </source>
</reference>
<gene>
    <name evidence="2" type="ORF">A3207_00470</name>
</gene>
<dbReference type="EMBL" id="LVVT01000001">
    <property type="protein sequence ID" value="TQS84550.1"/>
    <property type="molecule type" value="Genomic_DNA"/>
</dbReference>
<protein>
    <submittedName>
        <fullName evidence="2">Uncharacterized protein</fullName>
    </submittedName>
</protein>
<feature type="compositionally biased region" description="Polar residues" evidence="1">
    <location>
        <begin position="1"/>
        <end position="16"/>
    </location>
</feature>